<name>A0A242MPK1_CABSO</name>
<dbReference type="PANTHER" id="PTHR13847:SF280">
    <property type="entry name" value="D-AMINO ACID DEHYDROGENASE"/>
    <property type="match status" value="1"/>
</dbReference>
<dbReference type="AlphaFoldDB" id="A0A242MPK1"/>
<evidence type="ECO:0000256" key="2">
    <source>
        <dbReference type="ARBA" id="ARBA00009410"/>
    </source>
</evidence>
<organism evidence="9 10">
    <name type="scientific">Caballeronia sordidicola</name>
    <name type="common">Burkholderia sordidicola</name>
    <dbReference type="NCBI Taxonomy" id="196367"/>
    <lineage>
        <taxon>Bacteria</taxon>
        <taxon>Pseudomonadati</taxon>
        <taxon>Pseudomonadota</taxon>
        <taxon>Betaproteobacteria</taxon>
        <taxon>Burkholderiales</taxon>
        <taxon>Burkholderiaceae</taxon>
        <taxon>Caballeronia</taxon>
    </lineage>
</organism>
<feature type="domain" description="FAD dependent oxidoreductase" evidence="8">
    <location>
        <begin position="20"/>
        <end position="414"/>
    </location>
</feature>
<accession>A0A242MPK1</accession>
<dbReference type="EC" id="1.4.99.-" evidence="7"/>
<keyword evidence="4 7" id="KW-0274">FAD</keyword>
<dbReference type="GO" id="GO:0005737">
    <property type="term" value="C:cytoplasm"/>
    <property type="evidence" value="ECO:0007669"/>
    <property type="project" value="TreeGrafter"/>
</dbReference>
<evidence type="ECO:0000256" key="5">
    <source>
        <dbReference type="ARBA" id="ARBA00023002"/>
    </source>
</evidence>
<keyword evidence="5 7" id="KW-0560">Oxidoreductase</keyword>
<evidence type="ECO:0000259" key="8">
    <source>
        <dbReference type="Pfam" id="PF01266"/>
    </source>
</evidence>
<comment type="cofactor">
    <cofactor evidence="1 7">
        <name>FAD</name>
        <dbReference type="ChEBI" id="CHEBI:57692"/>
    </cofactor>
</comment>
<reference evidence="9 10" key="1">
    <citation type="submission" date="2017-03" db="EMBL/GenBank/DDBJ databases">
        <title>Genome analysis of strain PAMC 26510.</title>
        <authorList>
            <person name="Oh H.-M."/>
            <person name="Yang J.-A."/>
        </authorList>
    </citation>
    <scope>NUCLEOTIDE SEQUENCE [LARGE SCALE GENOMIC DNA]</scope>
    <source>
        <strain evidence="9 10">PAMC 26510</strain>
    </source>
</reference>
<comment type="similarity">
    <text evidence="2 7">Belongs to the DadA oxidoreductase family.</text>
</comment>
<evidence type="ECO:0000256" key="6">
    <source>
        <dbReference type="ARBA" id="ARBA00047884"/>
    </source>
</evidence>
<feature type="binding site" evidence="7">
    <location>
        <begin position="20"/>
        <end position="34"/>
    </location>
    <ligand>
        <name>FAD</name>
        <dbReference type="ChEBI" id="CHEBI:57692"/>
    </ligand>
</feature>
<dbReference type="EMBL" id="NBTY01000100">
    <property type="protein sequence ID" value="OTP73249.1"/>
    <property type="molecule type" value="Genomic_DNA"/>
</dbReference>
<dbReference type="InterPro" id="IPR036188">
    <property type="entry name" value="FAD/NAD-bd_sf"/>
</dbReference>
<dbReference type="Pfam" id="PF01266">
    <property type="entry name" value="DAO"/>
    <property type="match status" value="1"/>
</dbReference>
<dbReference type="PANTHER" id="PTHR13847">
    <property type="entry name" value="SARCOSINE DEHYDROGENASE-RELATED"/>
    <property type="match status" value="1"/>
</dbReference>
<evidence type="ECO:0000256" key="7">
    <source>
        <dbReference type="HAMAP-Rule" id="MF_01202"/>
    </source>
</evidence>
<comment type="caution">
    <text evidence="9">The sequence shown here is derived from an EMBL/GenBank/DDBJ whole genome shotgun (WGS) entry which is preliminary data.</text>
</comment>
<dbReference type="InterPro" id="IPR023080">
    <property type="entry name" value="DadA"/>
</dbReference>
<dbReference type="GO" id="GO:0055130">
    <property type="term" value="P:D-alanine catabolic process"/>
    <property type="evidence" value="ECO:0007669"/>
    <property type="project" value="TreeGrafter"/>
</dbReference>
<dbReference type="GO" id="GO:0005886">
    <property type="term" value="C:plasma membrane"/>
    <property type="evidence" value="ECO:0007669"/>
    <property type="project" value="TreeGrafter"/>
</dbReference>
<proteinExistence type="inferred from homology"/>
<dbReference type="SUPFAM" id="SSF54373">
    <property type="entry name" value="FAD-linked reductases, C-terminal domain"/>
    <property type="match status" value="1"/>
</dbReference>
<dbReference type="HAMAP" id="MF_01202">
    <property type="entry name" value="DadA"/>
    <property type="match status" value="1"/>
</dbReference>
<protein>
    <recommendedName>
        <fullName evidence="7">D-amino acid dehydrogenase</fullName>
        <ecNumber evidence="7">1.4.99.-</ecNumber>
    </recommendedName>
</protein>
<dbReference type="InterPro" id="IPR006076">
    <property type="entry name" value="FAD-dep_OxRdtase"/>
</dbReference>
<gene>
    <name evidence="7" type="primary">dadA</name>
    <name evidence="9" type="ORF">PAMC26510_18430</name>
</gene>
<sequence>MKNEAMTGGMSLCTEQDMQVVILGSGVVGVTSAYYLARAGHDVTVIDREAGPALETSFANAGQISPGYASPWAAPGVPLKAVKWMFEKHAPLAIRLDGTSFQLKWMWQMLQNCTQDRYSVNKGRMVRLAEYSRDCLQALRADTGIQYEGRTGGTLQLFRTQQQLDGAAKDIAVLRDANVPFELLMPADLHKAEPALAAVSQKLTGGLRLPNDETGDCQKFTTGLAAMAEQLGVKFRYNTPIDALAVSGGRIAGVQCGGEMIRGDSYVVALGSYSTKLLGDLVKIPVYPLKGYSLTAPVVNESAAPVSTVLDETYKIAITRFDDRIRVGGMAEIVGFDQSLRQARRETLEMCVNDLFPGGGDTAKASFWTGLRPMTPDGTPIVGRTPIANLYLNTGHGTLGWTMSCGSGQLLADLMSGKQPAIQSDDLSVHRYLGEARASGRPAYARA</sequence>
<keyword evidence="3 7" id="KW-0285">Flavoprotein</keyword>
<dbReference type="Gene3D" id="3.30.9.10">
    <property type="entry name" value="D-Amino Acid Oxidase, subunit A, domain 2"/>
    <property type="match status" value="1"/>
</dbReference>
<comment type="function">
    <text evidence="7">Oxidative deamination of D-amino acids.</text>
</comment>
<evidence type="ECO:0000256" key="4">
    <source>
        <dbReference type="ARBA" id="ARBA00022827"/>
    </source>
</evidence>
<dbReference type="NCBIfam" id="NF001933">
    <property type="entry name" value="PRK00711.1"/>
    <property type="match status" value="1"/>
</dbReference>
<dbReference type="Gene3D" id="3.50.50.60">
    <property type="entry name" value="FAD/NAD(P)-binding domain"/>
    <property type="match status" value="2"/>
</dbReference>
<evidence type="ECO:0000313" key="9">
    <source>
        <dbReference type="EMBL" id="OTP73249.1"/>
    </source>
</evidence>
<comment type="catalytic activity">
    <reaction evidence="6 7">
        <text>a D-alpha-amino acid + A + H2O = a 2-oxocarboxylate + AH2 + NH4(+)</text>
        <dbReference type="Rhea" id="RHEA:18125"/>
        <dbReference type="ChEBI" id="CHEBI:13193"/>
        <dbReference type="ChEBI" id="CHEBI:15377"/>
        <dbReference type="ChEBI" id="CHEBI:17499"/>
        <dbReference type="ChEBI" id="CHEBI:28938"/>
        <dbReference type="ChEBI" id="CHEBI:35179"/>
        <dbReference type="ChEBI" id="CHEBI:59871"/>
    </reaction>
</comment>
<dbReference type="FunFam" id="3.50.50.60:FF:000020">
    <property type="entry name" value="D-amino acid dehydrogenase"/>
    <property type="match status" value="1"/>
</dbReference>
<evidence type="ECO:0000313" key="10">
    <source>
        <dbReference type="Proteomes" id="UP000194546"/>
    </source>
</evidence>
<dbReference type="Proteomes" id="UP000194546">
    <property type="component" value="Unassembled WGS sequence"/>
</dbReference>
<evidence type="ECO:0000256" key="1">
    <source>
        <dbReference type="ARBA" id="ARBA00001974"/>
    </source>
</evidence>
<dbReference type="GO" id="GO:0008718">
    <property type="term" value="F:D-amino-acid dehydrogenase activity"/>
    <property type="evidence" value="ECO:0007669"/>
    <property type="project" value="UniProtKB-UniRule"/>
</dbReference>
<evidence type="ECO:0000256" key="3">
    <source>
        <dbReference type="ARBA" id="ARBA00022630"/>
    </source>
</evidence>
<dbReference type="SUPFAM" id="SSF51905">
    <property type="entry name" value="FAD/NAD(P)-binding domain"/>
    <property type="match status" value="1"/>
</dbReference>